<name>A0A8C9RTC0_SCLFO</name>
<reference evidence="1" key="2">
    <citation type="submission" date="2025-08" db="UniProtKB">
        <authorList>
            <consortium name="Ensembl"/>
        </authorList>
    </citation>
    <scope>IDENTIFICATION</scope>
</reference>
<dbReference type="GeneTree" id="ENSGT00940000159424"/>
<keyword evidence="2" id="KW-1185">Reference proteome</keyword>
<protein>
    <submittedName>
        <fullName evidence="1">Abhydrolase domain containing 17C, depalmitoylase</fullName>
    </submittedName>
</protein>
<organism evidence="1 2">
    <name type="scientific">Scleropages formosus</name>
    <name type="common">Asian bonytongue</name>
    <name type="synonym">Osteoglossum formosum</name>
    <dbReference type="NCBI Taxonomy" id="113540"/>
    <lineage>
        <taxon>Eukaryota</taxon>
        <taxon>Metazoa</taxon>
        <taxon>Chordata</taxon>
        <taxon>Craniata</taxon>
        <taxon>Vertebrata</taxon>
        <taxon>Euteleostomi</taxon>
        <taxon>Actinopterygii</taxon>
        <taxon>Neopterygii</taxon>
        <taxon>Teleostei</taxon>
        <taxon>Osteoglossocephala</taxon>
        <taxon>Osteoglossomorpha</taxon>
        <taxon>Osteoglossiformes</taxon>
        <taxon>Osteoglossidae</taxon>
        <taxon>Scleropages</taxon>
    </lineage>
</organism>
<reference evidence="1" key="3">
    <citation type="submission" date="2025-09" db="UniProtKB">
        <authorList>
            <consortium name="Ensembl"/>
        </authorList>
    </citation>
    <scope>IDENTIFICATION</scope>
</reference>
<accession>A0A8C9RTC0</accession>
<reference evidence="1 2" key="1">
    <citation type="submission" date="2019-04" db="EMBL/GenBank/DDBJ databases">
        <authorList>
            <consortium name="Wellcome Sanger Institute Data Sharing"/>
        </authorList>
    </citation>
    <scope>NUCLEOTIDE SEQUENCE [LARGE SCALE GENOMIC DNA]</scope>
</reference>
<evidence type="ECO:0000313" key="1">
    <source>
        <dbReference type="Ensembl" id="ENSSFOP00015025870.2"/>
    </source>
</evidence>
<dbReference type="AlphaFoldDB" id="A0A8C9RTC0"/>
<dbReference type="Proteomes" id="UP000694397">
    <property type="component" value="Chromosome 11"/>
</dbReference>
<dbReference type="Ensembl" id="ENSSFOT00015026156.2">
    <property type="protein sequence ID" value="ENSSFOP00015025870.2"/>
    <property type="gene ID" value="ENSSFOG00015016621.2"/>
</dbReference>
<gene>
    <name evidence="1" type="primary">ABHD17C</name>
</gene>
<proteinExistence type="predicted"/>
<evidence type="ECO:0000313" key="2">
    <source>
        <dbReference type="Proteomes" id="UP000694397"/>
    </source>
</evidence>
<sequence length="137" mass="15427">MPLEGSQGPRINSFSILPPFNHTTHPPGTTYLVCTQVDGTSSLFLPEHADWQCFSATDPDRMCSFYICLNAGISCICFSHVYSGYEVSNRTSSQKKVHSEIEVAWQMQRPYFPPLFSSVSMVTAENLLIYLFVLYKA</sequence>